<dbReference type="Pfam" id="PF05137">
    <property type="entry name" value="PilN"/>
    <property type="match status" value="1"/>
</dbReference>
<organism evidence="2 3">
    <name type="scientific">Orbus hercynius</name>
    <dbReference type="NCBI Taxonomy" id="593135"/>
    <lineage>
        <taxon>Bacteria</taxon>
        <taxon>Pseudomonadati</taxon>
        <taxon>Pseudomonadota</taxon>
        <taxon>Gammaproteobacteria</taxon>
        <taxon>Orbales</taxon>
        <taxon>Orbaceae</taxon>
        <taxon>Orbus</taxon>
    </lineage>
</organism>
<feature type="transmembrane region" description="Helical" evidence="1">
    <location>
        <begin position="197"/>
        <end position="219"/>
    </location>
</feature>
<dbReference type="EMBL" id="RBWY01000001">
    <property type="protein sequence ID" value="RKS86989.1"/>
    <property type="molecule type" value="Genomic_DNA"/>
</dbReference>
<reference evidence="2 3" key="1">
    <citation type="submission" date="2018-10" db="EMBL/GenBank/DDBJ databases">
        <title>Genomic Encyclopedia of Type Strains, Phase IV (KMG-IV): sequencing the most valuable type-strain genomes for metagenomic binning, comparative biology and taxonomic classification.</title>
        <authorList>
            <person name="Goeker M."/>
        </authorList>
    </citation>
    <scope>NUCLEOTIDE SEQUENCE [LARGE SCALE GENOMIC DNA]</scope>
    <source>
        <strain evidence="2 3">DSM 22228</strain>
    </source>
</reference>
<sequence length="353" mass="41292">MYYITFFIKAESVLGFIVHLKGKNYNILDKQTIEIIDTSDISTTLNSFISQYCSSILQHQDRIIYRIILLDNQIMHRQLQLPNIGLQSGEIEQYIDSVLAKIFHTALPLSYDYLLEPELNRHQNLCVYAYPQSVINRYFQSIPVSSLHFLGITTDLLSSSTVLEQHAPYFEQLACQFQLGGINFLPWRQQQKRHKRVGLLIVIACYFLVSIVITALLFWQTIIQYQQQVNDNLQLQMRLTQSNRQLAELVELDSLIRQLQVDVDRSELLNKRLMMLVNVFRLMSNRLPDGLWLRSFEYDKDSIVFIGESFSYDDILTFSQLIDVSGIFQQRQVLSVNQHDYLFQFNLSVQVIL</sequence>
<dbReference type="AlphaFoldDB" id="A0A495RHU4"/>
<name>A0A495RHU4_9GAMM</name>
<keyword evidence="3" id="KW-1185">Reference proteome</keyword>
<keyword evidence="1" id="KW-0472">Membrane</keyword>
<comment type="caution">
    <text evidence="2">The sequence shown here is derived from an EMBL/GenBank/DDBJ whole genome shotgun (WGS) entry which is preliminary data.</text>
</comment>
<keyword evidence="1" id="KW-1133">Transmembrane helix</keyword>
<accession>A0A495RHU4</accession>
<evidence type="ECO:0000313" key="3">
    <source>
        <dbReference type="Proteomes" id="UP000278542"/>
    </source>
</evidence>
<dbReference type="Proteomes" id="UP000278542">
    <property type="component" value="Unassembled WGS sequence"/>
</dbReference>
<evidence type="ECO:0000313" key="2">
    <source>
        <dbReference type="EMBL" id="RKS86989.1"/>
    </source>
</evidence>
<keyword evidence="1" id="KW-0812">Transmembrane</keyword>
<proteinExistence type="predicted"/>
<gene>
    <name evidence="2" type="ORF">DES39_0198</name>
</gene>
<dbReference type="InterPro" id="IPR052534">
    <property type="entry name" value="Extracell_DNA_Util/SecSys_Comp"/>
</dbReference>
<evidence type="ECO:0000256" key="1">
    <source>
        <dbReference type="SAM" id="Phobius"/>
    </source>
</evidence>
<protein>
    <submittedName>
        <fullName evidence="2">Tfp pilus assembly protein PilN</fullName>
    </submittedName>
</protein>
<dbReference type="InterPro" id="IPR007813">
    <property type="entry name" value="PilN"/>
</dbReference>
<dbReference type="PANTHER" id="PTHR40278:SF1">
    <property type="entry name" value="DNA UTILIZATION PROTEIN HOFN"/>
    <property type="match status" value="1"/>
</dbReference>
<dbReference type="RefSeq" id="WP_170143297.1">
    <property type="nucleotide sequence ID" value="NZ_RBWY01000001.1"/>
</dbReference>
<dbReference type="PANTHER" id="PTHR40278">
    <property type="entry name" value="DNA UTILIZATION PROTEIN HOFN"/>
    <property type="match status" value="1"/>
</dbReference>